<keyword evidence="3" id="KW-1185">Reference proteome</keyword>
<feature type="region of interest" description="Disordered" evidence="1">
    <location>
        <begin position="17"/>
        <end position="41"/>
    </location>
</feature>
<dbReference type="EMBL" id="AGNL01020692">
    <property type="protein sequence ID" value="EJK60783.1"/>
    <property type="molecule type" value="Genomic_DNA"/>
</dbReference>
<name>K0S3Z2_THAOC</name>
<dbReference type="Proteomes" id="UP000266841">
    <property type="component" value="Unassembled WGS sequence"/>
</dbReference>
<gene>
    <name evidence="2" type="ORF">THAOC_18806</name>
</gene>
<feature type="compositionally biased region" description="Polar residues" evidence="1">
    <location>
        <begin position="32"/>
        <end position="41"/>
    </location>
</feature>
<sequence>LRSSSSATSAATSFNELLILSRPGDRRPTPPSSFTTHQSSGRQLMGGWHHLRDSANCQRLFRAHSYIQATFPYMRVQVMGGPHGGSIFPSLNHGVKWGPHQ</sequence>
<dbReference type="AlphaFoldDB" id="K0S3Z2"/>
<organism evidence="2 3">
    <name type="scientific">Thalassiosira oceanica</name>
    <name type="common">Marine diatom</name>
    <dbReference type="NCBI Taxonomy" id="159749"/>
    <lineage>
        <taxon>Eukaryota</taxon>
        <taxon>Sar</taxon>
        <taxon>Stramenopiles</taxon>
        <taxon>Ochrophyta</taxon>
        <taxon>Bacillariophyta</taxon>
        <taxon>Coscinodiscophyceae</taxon>
        <taxon>Thalassiosirophycidae</taxon>
        <taxon>Thalassiosirales</taxon>
        <taxon>Thalassiosiraceae</taxon>
        <taxon>Thalassiosira</taxon>
    </lineage>
</organism>
<protein>
    <submittedName>
        <fullName evidence="2">Uncharacterized protein</fullName>
    </submittedName>
</protein>
<evidence type="ECO:0000313" key="3">
    <source>
        <dbReference type="Proteomes" id="UP000266841"/>
    </source>
</evidence>
<accession>K0S3Z2</accession>
<proteinExistence type="predicted"/>
<evidence type="ECO:0000256" key="1">
    <source>
        <dbReference type="SAM" id="MobiDB-lite"/>
    </source>
</evidence>
<feature type="non-terminal residue" evidence="2">
    <location>
        <position position="1"/>
    </location>
</feature>
<comment type="caution">
    <text evidence="2">The sequence shown here is derived from an EMBL/GenBank/DDBJ whole genome shotgun (WGS) entry which is preliminary data.</text>
</comment>
<reference evidence="2 3" key="1">
    <citation type="journal article" date="2012" name="Genome Biol.">
        <title>Genome and low-iron response of an oceanic diatom adapted to chronic iron limitation.</title>
        <authorList>
            <person name="Lommer M."/>
            <person name="Specht M."/>
            <person name="Roy A.S."/>
            <person name="Kraemer L."/>
            <person name="Andreson R."/>
            <person name="Gutowska M.A."/>
            <person name="Wolf J."/>
            <person name="Bergner S.V."/>
            <person name="Schilhabel M.B."/>
            <person name="Klostermeier U.C."/>
            <person name="Beiko R.G."/>
            <person name="Rosenstiel P."/>
            <person name="Hippler M."/>
            <person name="Laroche J."/>
        </authorList>
    </citation>
    <scope>NUCLEOTIDE SEQUENCE [LARGE SCALE GENOMIC DNA]</scope>
    <source>
        <strain evidence="2 3">CCMP1005</strain>
    </source>
</reference>
<evidence type="ECO:0000313" key="2">
    <source>
        <dbReference type="EMBL" id="EJK60783.1"/>
    </source>
</evidence>